<dbReference type="EMBL" id="JAAVJL010000001">
    <property type="protein sequence ID" value="NMF59490.1"/>
    <property type="molecule type" value="Genomic_DNA"/>
</dbReference>
<dbReference type="RefSeq" id="WP_169364263.1">
    <property type="nucleotide sequence ID" value="NZ_JAAVJL010000001.1"/>
</dbReference>
<gene>
    <name evidence="8" type="ORF">HC246_16070</name>
</gene>
<evidence type="ECO:0000256" key="1">
    <source>
        <dbReference type="ARBA" id="ARBA00022452"/>
    </source>
</evidence>
<dbReference type="InterPro" id="IPR013686">
    <property type="entry name" value="Polypept-transport_assoc_ShlB"/>
</dbReference>
<evidence type="ECO:0000259" key="5">
    <source>
        <dbReference type="Pfam" id="PF03865"/>
    </source>
</evidence>
<comment type="caution">
    <text evidence="8">The sequence shown here is derived from an EMBL/GenBank/DDBJ whole genome shotgun (WGS) entry which is preliminary data.</text>
</comment>
<reference evidence="8 9" key="1">
    <citation type="submission" date="2020-03" db="EMBL/GenBank/DDBJ databases">
        <title>Draft Genome Sequence of 2-Methylisoborneol Producing Pseudanabaena yagii Strain GIHE-NHR1 Isolated from North Han River in South Korea.</title>
        <authorList>
            <person name="Jeong J."/>
        </authorList>
    </citation>
    <scope>NUCLEOTIDE SEQUENCE [LARGE SCALE GENOMIC DNA]</scope>
    <source>
        <strain evidence="8 9">GIHE-NHR1</strain>
    </source>
</reference>
<proteinExistence type="predicted"/>
<keyword evidence="1" id="KW-1134">Transmembrane beta strand</keyword>
<sequence length="564" mass="61842">MKPIVFGTIALSAWWVAITPILAQSLKPSDLVPTTPTAPEVPPQFLPPVDNLLKPNNQQTNPSLESPDPSKTFVVREFRVIDSTVFSADELAAAVKPFTNRPIRFADLLQARVAIADLYIRNGYITSGAFIPPQETNNGIVTIQVIEGKLEDIQITGTNRLDPSYIRSRLEVATGAPLNRDRLLNALQLLQIDPLLESVSAELKAGQKLGTNVLAIKVTEAKSFSVRANLDNSAPASVGQLQRQVEVNERNVSGVGDRLALIYGNTDGRSQYNLSYTIPINPYNGSLSLSFNNANSNIITPEFKSLDIFSNSTVYDLTFRQPLVQTPAQEFALGATLSHSESFTTLLKLPIPISSGSDDFGRTKLTTFRFFQDYTQRSSQDILALRSQISFGLGGVLNSTINANFPDSRFVAWRGQAQYIRQLDDDALLIVSGGLQFADRPLPAIEQFSVGGSLTGRGYRQDALVGDNGMNVSIEARLPVVSFQEIRGLLQIAPFIDVGTVQNQNSSDTSSNTWLIGTGLGLRWQMGDRLIARFDYGFPLIPIKGSRNSWQENGIYFSLSYGLF</sequence>
<evidence type="ECO:0000256" key="3">
    <source>
        <dbReference type="ARBA" id="ARBA00023237"/>
    </source>
</evidence>
<dbReference type="Pfam" id="PF07244">
    <property type="entry name" value="POTRA"/>
    <property type="match status" value="1"/>
</dbReference>
<evidence type="ECO:0000256" key="4">
    <source>
        <dbReference type="SAM" id="MobiDB-lite"/>
    </source>
</evidence>
<dbReference type="InterPro" id="IPR051544">
    <property type="entry name" value="TPS_OM_transporter"/>
</dbReference>
<feature type="region of interest" description="Disordered" evidence="4">
    <location>
        <begin position="33"/>
        <end position="69"/>
    </location>
</feature>
<dbReference type="Gene3D" id="3.10.20.310">
    <property type="entry name" value="membrane protein fhac"/>
    <property type="match status" value="1"/>
</dbReference>
<keyword evidence="2" id="KW-0812">Transmembrane</keyword>
<keyword evidence="3" id="KW-0998">Cell outer membrane</keyword>
<protein>
    <submittedName>
        <fullName evidence="8">ShlB/FhaC/HecB family hemolysin secretion/activation protein</fullName>
    </submittedName>
</protein>
<dbReference type="InterPro" id="IPR005565">
    <property type="entry name" value="Hemolysn_activator_HlyB_C"/>
</dbReference>
<evidence type="ECO:0000256" key="2">
    <source>
        <dbReference type="ARBA" id="ARBA00022692"/>
    </source>
</evidence>
<organism evidence="8 9">
    <name type="scientific">Pseudanabaena yagii GIHE-NHR1</name>
    <dbReference type="NCBI Taxonomy" id="2722753"/>
    <lineage>
        <taxon>Bacteria</taxon>
        <taxon>Bacillati</taxon>
        <taxon>Cyanobacteriota</taxon>
        <taxon>Cyanophyceae</taxon>
        <taxon>Pseudanabaenales</taxon>
        <taxon>Pseudanabaenaceae</taxon>
        <taxon>Pseudanabaena</taxon>
        <taxon>Pseudanabaena yagii</taxon>
    </lineage>
</organism>
<name>A0ABX1LWV7_9CYAN</name>
<evidence type="ECO:0000313" key="8">
    <source>
        <dbReference type="EMBL" id="NMF59490.1"/>
    </source>
</evidence>
<feature type="domain" description="Haemolysin activator HlyB C-terminal" evidence="5">
    <location>
        <begin position="210"/>
        <end position="523"/>
    </location>
</feature>
<feature type="domain" description="Polypeptide-transport-associated ShlB-type" evidence="7">
    <location>
        <begin position="73"/>
        <end position="148"/>
    </location>
</feature>
<dbReference type="Proteomes" id="UP000738376">
    <property type="component" value="Unassembled WGS sequence"/>
</dbReference>
<dbReference type="Gene3D" id="2.40.160.50">
    <property type="entry name" value="membrane protein fhac: a member of the omp85/tpsb transporter family"/>
    <property type="match status" value="1"/>
</dbReference>
<dbReference type="PANTHER" id="PTHR34597">
    <property type="entry name" value="SLR1661 PROTEIN"/>
    <property type="match status" value="1"/>
</dbReference>
<evidence type="ECO:0000259" key="6">
    <source>
        <dbReference type="Pfam" id="PF07244"/>
    </source>
</evidence>
<evidence type="ECO:0000313" key="9">
    <source>
        <dbReference type="Proteomes" id="UP000738376"/>
    </source>
</evidence>
<accession>A0ABX1LWV7</accession>
<keyword evidence="9" id="KW-1185">Reference proteome</keyword>
<dbReference type="PANTHER" id="PTHR34597:SF1">
    <property type="entry name" value="HEME_HEMOPEXIN TRANSPORTER PROTEIN HUXB"/>
    <property type="match status" value="1"/>
</dbReference>
<feature type="compositionally biased region" description="Polar residues" evidence="4">
    <location>
        <begin position="54"/>
        <end position="64"/>
    </location>
</feature>
<keyword evidence="1" id="KW-0472">Membrane</keyword>
<dbReference type="Pfam" id="PF08479">
    <property type="entry name" value="POTRA_2"/>
    <property type="match status" value="1"/>
</dbReference>
<dbReference type="Pfam" id="PF03865">
    <property type="entry name" value="ShlB"/>
    <property type="match status" value="1"/>
</dbReference>
<evidence type="ECO:0000259" key="7">
    <source>
        <dbReference type="Pfam" id="PF08479"/>
    </source>
</evidence>
<dbReference type="InterPro" id="IPR010827">
    <property type="entry name" value="BamA/TamA_POTRA"/>
</dbReference>
<feature type="domain" description="POTRA" evidence="6">
    <location>
        <begin position="150"/>
        <end position="193"/>
    </location>
</feature>